<organism evidence="3">
    <name type="scientific">Thelazia callipaeda</name>
    <name type="common">Oriental eyeworm</name>
    <name type="synonym">Parasitic nematode</name>
    <dbReference type="NCBI Taxonomy" id="103827"/>
    <lineage>
        <taxon>Eukaryota</taxon>
        <taxon>Metazoa</taxon>
        <taxon>Ecdysozoa</taxon>
        <taxon>Nematoda</taxon>
        <taxon>Chromadorea</taxon>
        <taxon>Rhabditida</taxon>
        <taxon>Spirurina</taxon>
        <taxon>Spiruromorpha</taxon>
        <taxon>Thelazioidea</taxon>
        <taxon>Thelaziidae</taxon>
        <taxon>Thelazia</taxon>
    </lineage>
</organism>
<keyword evidence="2" id="KW-1185">Reference proteome</keyword>
<proteinExistence type="predicted"/>
<dbReference type="Proteomes" id="UP000276776">
    <property type="component" value="Unassembled WGS sequence"/>
</dbReference>
<accession>A0A0N5D2J4</accession>
<name>A0A0N5D2J4_THECL</name>
<reference evidence="1 2" key="2">
    <citation type="submission" date="2018-11" db="EMBL/GenBank/DDBJ databases">
        <authorList>
            <consortium name="Pathogen Informatics"/>
        </authorList>
    </citation>
    <scope>NUCLEOTIDE SEQUENCE [LARGE SCALE GENOMIC DNA]</scope>
</reference>
<dbReference type="Gene3D" id="1.25.40.1030">
    <property type="match status" value="1"/>
</dbReference>
<evidence type="ECO:0000313" key="2">
    <source>
        <dbReference type="Proteomes" id="UP000276776"/>
    </source>
</evidence>
<sequence>MTLDLYRFLTFLISSVLKQPVSIRDQRIFSSLKHAESNEQAVLFARRLHEALISNQLSEFCDEQSTKAKTPDLKLLWSFMSARSMNCSKKRYLELLLNEKLKETKEDSRCENIDEDLNSCTTYDDSSDDVDESVNGCFVAPSINLKDFCSAEVDLLKSLCENDLQWTVNTALRRKQLSLALLIAFCSSDEEIARSIVLHLQGVHPDPYKIVRQNCLAGNEQDLWFYKETTIYFPKMPQIKAATSGQ</sequence>
<protein>
    <submittedName>
        <fullName evidence="3">ELM2 domain-containing protein</fullName>
    </submittedName>
</protein>
<reference evidence="3" key="1">
    <citation type="submission" date="2017-02" db="UniProtKB">
        <authorList>
            <consortium name="WormBaseParasite"/>
        </authorList>
    </citation>
    <scope>IDENTIFICATION</scope>
</reference>
<gene>
    <name evidence="1" type="ORF">TCLT_LOCUS7097</name>
</gene>
<dbReference type="AlphaFoldDB" id="A0A0N5D2J4"/>
<evidence type="ECO:0000313" key="1">
    <source>
        <dbReference type="EMBL" id="VDN04521.1"/>
    </source>
</evidence>
<dbReference type="WBParaSite" id="TCLT_0000710801-mRNA-1">
    <property type="protein sequence ID" value="TCLT_0000710801-mRNA-1"/>
    <property type="gene ID" value="TCLT_0000710801"/>
</dbReference>
<dbReference type="EMBL" id="UYYF01004474">
    <property type="protein sequence ID" value="VDN04521.1"/>
    <property type="molecule type" value="Genomic_DNA"/>
</dbReference>
<evidence type="ECO:0000313" key="3">
    <source>
        <dbReference type="WBParaSite" id="TCLT_0000710801-mRNA-1"/>
    </source>
</evidence>